<gene>
    <name evidence="2" type="ORF">AGLY_009613</name>
</gene>
<dbReference type="PANTHER" id="PTHR11733:SF133">
    <property type="entry name" value="PHOSPHATE-REGULATING NEUTRAL ENDOPEPTIDASE PHEX"/>
    <property type="match status" value="1"/>
</dbReference>
<keyword evidence="3" id="KW-1185">Reference proteome</keyword>
<dbReference type="AlphaFoldDB" id="A0A6G0TIJ0"/>
<dbReference type="InterPro" id="IPR018497">
    <property type="entry name" value="Peptidase_M13_C"/>
</dbReference>
<dbReference type="GO" id="GO:0004222">
    <property type="term" value="F:metalloendopeptidase activity"/>
    <property type="evidence" value="ECO:0007669"/>
    <property type="project" value="InterPro"/>
</dbReference>
<dbReference type="SUPFAM" id="SSF55486">
    <property type="entry name" value="Metalloproteases ('zincins'), catalytic domain"/>
    <property type="match status" value="1"/>
</dbReference>
<dbReference type="EMBL" id="VYZN01000038">
    <property type="protein sequence ID" value="KAE9532532.1"/>
    <property type="molecule type" value="Genomic_DNA"/>
</dbReference>
<reference evidence="2 3" key="1">
    <citation type="submission" date="2019-08" db="EMBL/GenBank/DDBJ databases">
        <title>The genome of the soybean aphid Biotype 1, its phylome, world population structure and adaptation to the North American continent.</title>
        <authorList>
            <person name="Giordano R."/>
            <person name="Donthu R.K."/>
            <person name="Hernandez A.G."/>
            <person name="Wright C.L."/>
            <person name="Zimin A.V."/>
        </authorList>
    </citation>
    <scope>NUCLEOTIDE SEQUENCE [LARGE SCALE GENOMIC DNA]</scope>
    <source>
        <tissue evidence="2">Whole aphids</tissue>
    </source>
</reference>
<dbReference type="PRINTS" id="PR00786">
    <property type="entry name" value="NEPRILYSIN"/>
</dbReference>
<evidence type="ECO:0000313" key="3">
    <source>
        <dbReference type="Proteomes" id="UP000475862"/>
    </source>
</evidence>
<dbReference type="Proteomes" id="UP000475862">
    <property type="component" value="Unassembled WGS sequence"/>
</dbReference>
<organism evidence="2 3">
    <name type="scientific">Aphis glycines</name>
    <name type="common">Soybean aphid</name>
    <dbReference type="NCBI Taxonomy" id="307491"/>
    <lineage>
        <taxon>Eukaryota</taxon>
        <taxon>Metazoa</taxon>
        <taxon>Ecdysozoa</taxon>
        <taxon>Arthropoda</taxon>
        <taxon>Hexapoda</taxon>
        <taxon>Insecta</taxon>
        <taxon>Pterygota</taxon>
        <taxon>Neoptera</taxon>
        <taxon>Paraneoptera</taxon>
        <taxon>Hemiptera</taxon>
        <taxon>Sternorrhyncha</taxon>
        <taxon>Aphidomorpha</taxon>
        <taxon>Aphidoidea</taxon>
        <taxon>Aphididae</taxon>
        <taxon>Aphidini</taxon>
        <taxon>Aphis</taxon>
        <taxon>Aphis</taxon>
    </lineage>
</organism>
<proteinExistence type="predicted"/>
<dbReference type="Pfam" id="PF01431">
    <property type="entry name" value="Peptidase_M13"/>
    <property type="match status" value="1"/>
</dbReference>
<name>A0A6G0TIJ0_APHGL</name>
<sequence length="205" mass="23359">MIIVTLLPVSILQAPLYYNENNGIQALNYGSIGFTIGHELSHSYDNTGRQYNELGNVAQWWTNKSVEEYTKRASCLISHYDGIKVVSNSSSAVNGTLTLNENIADITGLKEAYYAYLRYVDLHGQEPRLPGLERYSQEQLFFLGYANQFCHYKDNGNQFNYNFTQHSPDVVRVRKVLSLSPEFAKAWSCPIGTPMNPKKDKCQIW</sequence>
<dbReference type="PROSITE" id="PS51885">
    <property type="entry name" value="NEPRILYSIN"/>
    <property type="match status" value="1"/>
</dbReference>
<comment type="caution">
    <text evidence="2">The sequence shown here is derived from an EMBL/GenBank/DDBJ whole genome shotgun (WGS) entry which is preliminary data.</text>
</comment>
<dbReference type="InterPro" id="IPR024079">
    <property type="entry name" value="MetalloPept_cat_dom_sf"/>
</dbReference>
<dbReference type="Gene3D" id="3.40.390.10">
    <property type="entry name" value="Collagenase (Catalytic Domain)"/>
    <property type="match status" value="1"/>
</dbReference>
<evidence type="ECO:0000313" key="2">
    <source>
        <dbReference type="EMBL" id="KAE9532532.1"/>
    </source>
</evidence>
<protein>
    <recommendedName>
        <fullName evidence="1">Peptidase M13 C-terminal domain-containing protein</fullName>
    </recommendedName>
</protein>
<dbReference type="OrthoDB" id="6475849at2759"/>
<accession>A0A6G0TIJ0</accession>
<dbReference type="InterPro" id="IPR000718">
    <property type="entry name" value="Peptidase_M13"/>
</dbReference>
<dbReference type="GO" id="GO:0016485">
    <property type="term" value="P:protein processing"/>
    <property type="evidence" value="ECO:0007669"/>
    <property type="project" value="TreeGrafter"/>
</dbReference>
<dbReference type="PANTHER" id="PTHR11733">
    <property type="entry name" value="ZINC METALLOPROTEASE FAMILY M13 NEPRILYSIN-RELATED"/>
    <property type="match status" value="1"/>
</dbReference>
<feature type="domain" description="Peptidase M13 C-terminal" evidence="1">
    <location>
        <begin position="7"/>
        <end position="201"/>
    </location>
</feature>
<evidence type="ECO:0000259" key="1">
    <source>
        <dbReference type="Pfam" id="PF01431"/>
    </source>
</evidence>
<dbReference type="GO" id="GO:0005886">
    <property type="term" value="C:plasma membrane"/>
    <property type="evidence" value="ECO:0007669"/>
    <property type="project" value="TreeGrafter"/>
</dbReference>